<proteinExistence type="inferred from homology"/>
<dbReference type="OrthoDB" id="6169313at2"/>
<dbReference type="GO" id="GO:0009372">
    <property type="term" value="P:quorum sensing"/>
    <property type="evidence" value="ECO:0007669"/>
    <property type="project" value="UniProtKB-UniRule"/>
</dbReference>
<dbReference type="AlphaFoldDB" id="A0A1I1QAI2"/>
<gene>
    <name evidence="7" type="ORF">SAMN04488094_11941</name>
</gene>
<organism evidence="7 8">
    <name type="scientific">Tropicimonas isoalkanivorans</name>
    <dbReference type="NCBI Taxonomy" id="441112"/>
    <lineage>
        <taxon>Bacteria</taxon>
        <taxon>Pseudomonadati</taxon>
        <taxon>Pseudomonadota</taxon>
        <taxon>Alphaproteobacteria</taxon>
        <taxon>Rhodobacterales</taxon>
        <taxon>Roseobacteraceae</taxon>
        <taxon>Tropicimonas</taxon>
    </lineage>
</organism>
<dbReference type="Proteomes" id="UP000198728">
    <property type="component" value="Unassembled WGS sequence"/>
</dbReference>
<dbReference type="PROSITE" id="PS51187">
    <property type="entry name" value="AUTOINDUCER_SYNTH_2"/>
    <property type="match status" value="1"/>
</dbReference>
<dbReference type="PANTHER" id="PTHR39322">
    <property type="entry name" value="ACYL-HOMOSERINE-LACTONE SYNTHASE"/>
    <property type="match status" value="1"/>
</dbReference>
<dbReference type="InterPro" id="IPR001690">
    <property type="entry name" value="Autoind_synthase"/>
</dbReference>
<keyword evidence="8" id="KW-1185">Reference proteome</keyword>
<comment type="catalytic activity">
    <reaction evidence="6">
        <text>a fatty acyl-[ACP] + S-adenosyl-L-methionine = an N-acyl-L-homoserine lactone + S-methyl-5'-thioadenosine + holo-[ACP] + H(+)</text>
        <dbReference type="Rhea" id="RHEA:10096"/>
        <dbReference type="Rhea" id="RHEA-COMP:9685"/>
        <dbReference type="Rhea" id="RHEA-COMP:14125"/>
        <dbReference type="ChEBI" id="CHEBI:15378"/>
        <dbReference type="ChEBI" id="CHEBI:17509"/>
        <dbReference type="ChEBI" id="CHEBI:55474"/>
        <dbReference type="ChEBI" id="CHEBI:59789"/>
        <dbReference type="ChEBI" id="CHEBI:64479"/>
        <dbReference type="ChEBI" id="CHEBI:138651"/>
        <dbReference type="EC" id="2.3.1.184"/>
    </reaction>
</comment>
<dbReference type="Gene3D" id="3.40.630.30">
    <property type="match status" value="1"/>
</dbReference>
<dbReference type="EC" id="2.3.1.184" evidence="6"/>
<sequence length="214" mass="24613">MLRYVYGNNLNRFPILRDSMFEDRAEQFSRRLGWDVKVNEKGEERDQYDVLNPLYVIWELEDGSHGGSMRFLPTVGRTMINEHFSHLIGGTKIESPLIWECTRFCISPRADRRAAAALVLGGGEIMANFKLLHFCGVFDPRMERIYRLYHVDPDVIGTAGEGKDRIGVGLWEMKPDAWAPTLKRLGIDRHTSQTWFDLSFNRRVPDPMPLAAIA</sequence>
<keyword evidence="2 6" id="KW-0808">Transferase</keyword>
<protein>
    <recommendedName>
        <fullName evidence="6">Acyl-homoserine-lactone synthase</fullName>
        <ecNumber evidence="6">2.3.1.184</ecNumber>
    </recommendedName>
    <alternativeName>
        <fullName evidence="6">Autoinducer synthesis protein</fullName>
    </alternativeName>
</protein>
<name>A0A1I1QAI2_9RHOB</name>
<dbReference type="RefSeq" id="WP_093362767.1">
    <property type="nucleotide sequence ID" value="NZ_FOLG01000019.1"/>
</dbReference>
<evidence type="ECO:0000256" key="1">
    <source>
        <dbReference type="ARBA" id="ARBA00022654"/>
    </source>
</evidence>
<dbReference type="PRINTS" id="PR01549">
    <property type="entry name" value="AUTOINDCRSYN"/>
</dbReference>
<keyword evidence="4 5" id="KW-0071">Autoinducer synthesis</keyword>
<evidence type="ECO:0000256" key="2">
    <source>
        <dbReference type="ARBA" id="ARBA00022679"/>
    </source>
</evidence>
<evidence type="ECO:0000256" key="3">
    <source>
        <dbReference type="ARBA" id="ARBA00022691"/>
    </source>
</evidence>
<keyword evidence="1 5" id="KW-0673">Quorum sensing</keyword>
<dbReference type="SUPFAM" id="SSF55729">
    <property type="entry name" value="Acyl-CoA N-acyltransferases (Nat)"/>
    <property type="match status" value="1"/>
</dbReference>
<evidence type="ECO:0000313" key="8">
    <source>
        <dbReference type="Proteomes" id="UP000198728"/>
    </source>
</evidence>
<dbReference type="EMBL" id="FOLG01000019">
    <property type="protein sequence ID" value="SFD19144.1"/>
    <property type="molecule type" value="Genomic_DNA"/>
</dbReference>
<dbReference type="Pfam" id="PF00765">
    <property type="entry name" value="Autoind_synth"/>
    <property type="match status" value="1"/>
</dbReference>
<evidence type="ECO:0000256" key="4">
    <source>
        <dbReference type="ARBA" id="ARBA00022929"/>
    </source>
</evidence>
<dbReference type="GO" id="GO:0061579">
    <property type="term" value="F:N-acyl homoserine lactone synthase activity"/>
    <property type="evidence" value="ECO:0007669"/>
    <property type="project" value="UniProtKB-UniRule"/>
</dbReference>
<reference evidence="7 8" key="1">
    <citation type="submission" date="2016-10" db="EMBL/GenBank/DDBJ databases">
        <authorList>
            <person name="de Groot N.N."/>
        </authorList>
    </citation>
    <scope>NUCLEOTIDE SEQUENCE [LARGE SCALE GENOMIC DNA]</scope>
    <source>
        <strain evidence="7 8">DSM 19548</strain>
    </source>
</reference>
<evidence type="ECO:0000256" key="6">
    <source>
        <dbReference type="RuleBase" id="RU361135"/>
    </source>
</evidence>
<evidence type="ECO:0000256" key="5">
    <source>
        <dbReference type="PROSITE-ProRule" id="PRU00533"/>
    </source>
</evidence>
<dbReference type="GO" id="GO:0007165">
    <property type="term" value="P:signal transduction"/>
    <property type="evidence" value="ECO:0007669"/>
    <property type="project" value="TreeGrafter"/>
</dbReference>
<accession>A0A1I1QAI2</accession>
<evidence type="ECO:0000313" key="7">
    <source>
        <dbReference type="EMBL" id="SFD19144.1"/>
    </source>
</evidence>
<keyword evidence="3 6" id="KW-0949">S-adenosyl-L-methionine</keyword>
<dbReference type="STRING" id="441112.SAMN04488094_11941"/>
<dbReference type="InterPro" id="IPR016181">
    <property type="entry name" value="Acyl_CoA_acyltransferase"/>
</dbReference>
<dbReference type="PANTHER" id="PTHR39322:SF1">
    <property type="entry name" value="ISOVALERYL-HOMOSERINE LACTONE SYNTHASE"/>
    <property type="match status" value="1"/>
</dbReference>
<comment type="similarity">
    <text evidence="5 6">Belongs to the autoinducer synthase family.</text>
</comment>